<proteinExistence type="predicted"/>
<dbReference type="Proteomes" id="UP000295611">
    <property type="component" value="Unassembled WGS sequence"/>
</dbReference>
<dbReference type="AlphaFoldDB" id="A0A4R7BB73"/>
<sequence length="96" mass="10234">MGEALKGLLAELEACRGEDTACKLLFAEVPHTQQIPMDLQTCHELKALAEVFGCEPAHLAFVILRSALADIHAGLDDDLAVMAREAKAAAGSHCCF</sequence>
<gene>
    <name evidence="1" type="ORF">DFP86_102347</name>
</gene>
<comment type="caution">
    <text evidence="1">The sequence shown here is derived from an EMBL/GenBank/DDBJ whole genome shotgun (WGS) entry which is preliminary data.</text>
</comment>
<keyword evidence="2" id="KW-1185">Reference proteome</keyword>
<organism evidence="1 2">
    <name type="scientific">Paludibacterium purpuratum</name>
    <dbReference type="NCBI Taxonomy" id="1144873"/>
    <lineage>
        <taxon>Bacteria</taxon>
        <taxon>Pseudomonadati</taxon>
        <taxon>Pseudomonadota</taxon>
        <taxon>Betaproteobacteria</taxon>
        <taxon>Neisseriales</taxon>
        <taxon>Chromobacteriaceae</taxon>
        <taxon>Paludibacterium</taxon>
    </lineage>
</organism>
<name>A0A4R7BB73_9NEIS</name>
<evidence type="ECO:0000313" key="1">
    <source>
        <dbReference type="EMBL" id="TDR82230.1"/>
    </source>
</evidence>
<evidence type="ECO:0000313" key="2">
    <source>
        <dbReference type="Proteomes" id="UP000295611"/>
    </source>
</evidence>
<accession>A0A4R7BB73</accession>
<dbReference type="RefSeq" id="WP_133678642.1">
    <property type="nucleotide sequence ID" value="NZ_SNZP01000002.1"/>
</dbReference>
<dbReference type="EMBL" id="SNZP01000002">
    <property type="protein sequence ID" value="TDR82230.1"/>
    <property type="molecule type" value="Genomic_DNA"/>
</dbReference>
<dbReference type="OrthoDB" id="8591898at2"/>
<reference evidence="1 2" key="1">
    <citation type="submission" date="2019-03" db="EMBL/GenBank/DDBJ databases">
        <title>Genomic Encyclopedia of Type Strains, Phase III (KMG-III): the genomes of soil and plant-associated and newly described type strains.</title>
        <authorList>
            <person name="Whitman W."/>
        </authorList>
    </citation>
    <scope>NUCLEOTIDE SEQUENCE [LARGE SCALE GENOMIC DNA]</scope>
    <source>
        <strain evidence="1 2">CECT 8976</strain>
    </source>
</reference>
<protein>
    <submittedName>
        <fullName evidence="1">Uncharacterized protein</fullName>
    </submittedName>
</protein>